<gene>
    <name evidence="7" type="ORF">H4K34_05630</name>
</gene>
<keyword evidence="8" id="KW-1185">Reference proteome</keyword>
<dbReference type="InterPro" id="IPR008143">
    <property type="entry name" value="Ala_DH/PNT_CS2"/>
</dbReference>
<evidence type="ECO:0000259" key="5">
    <source>
        <dbReference type="SMART" id="SM01002"/>
    </source>
</evidence>
<dbReference type="CDD" id="cd05305">
    <property type="entry name" value="L-AlaDH"/>
    <property type="match status" value="1"/>
</dbReference>
<evidence type="ECO:0000313" key="8">
    <source>
        <dbReference type="Proteomes" id="UP000516305"/>
    </source>
</evidence>
<dbReference type="InterPro" id="IPR036291">
    <property type="entry name" value="NAD(P)-bd_dom_sf"/>
</dbReference>
<evidence type="ECO:0000256" key="1">
    <source>
        <dbReference type="ARBA" id="ARBA00005689"/>
    </source>
</evidence>
<dbReference type="PROSITE" id="PS00837">
    <property type="entry name" value="ALADH_PNT_2"/>
    <property type="match status" value="1"/>
</dbReference>
<dbReference type="PANTHER" id="PTHR42795:SF1">
    <property type="entry name" value="ALANINE DEHYDROGENASE"/>
    <property type="match status" value="1"/>
</dbReference>
<keyword evidence="4" id="KW-0520">NAD</keyword>
<dbReference type="GO" id="GO:0000286">
    <property type="term" value="F:alanine dehydrogenase activity"/>
    <property type="evidence" value="ECO:0007669"/>
    <property type="project" value="UniProtKB-EC"/>
</dbReference>
<comment type="similarity">
    <text evidence="1">Belongs to the AlaDH/PNT family.</text>
</comment>
<evidence type="ECO:0000256" key="4">
    <source>
        <dbReference type="ARBA" id="ARBA00023027"/>
    </source>
</evidence>
<proteinExistence type="inferred from homology"/>
<sequence>MSKPEFLSFSSSELMPQEEVLEVQKSRQHLQIGIPAETCLQEKRIPLTPDAVNLLVEHGHEVIVETNAGLNAHYSDQDFSEAGAKIVYSAKEVFEADMIVKVEPPSDEEIELMKKGQTLISALQLKTRRKKYFKALMKKGVTALSFENIEDEDGIVPVVRSMSEIAGNTSILIAAEYLSNANEGKGFMLGGVSGVPPTEVVIIGAGTVGTFAARTALGLGANVKVFDRSLSKLRRLQSMLNNIPIYTCVIQPKILEKALMRCDVAVGAIRSETGRTPCVVTEDMVRKMKPGSVVVDVSIDQGGCFETSDLTSHDQPVFRKFDIVHYCVPNIASRVSRTASFSLSNIMAPVLLSIGEAGGIEEVLHLQRHIRKGLYLYKGNLVRKGIGEWFDLPYAEVDLLFD</sequence>
<dbReference type="InterPro" id="IPR007886">
    <property type="entry name" value="AlaDH/PNT_N"/>
</dbReference>
<name>A0A7H0VHX2_9FLAO</name>
<dbReference type="KEGG" id="chyd:H4K34_05630"/>
<dbReference type="Pfam" id="PF01262">
    <property type="entry name" value="AlaDh_PNT_C"/>
    <property type="match status" value="1"/>
</dbReference>
<reference evidence="7 8" key="1">
    <citation type="submission" date="2020-08" db="EMBL/GenBank/DDBJ databases">
        <title>Croceimicrobium hydrocarbonivorans gen. nov., sp. nov., a novel marine bacterium isolated from a bacterial consortium that degrades polyethylene terephthalate.</title>
        <authorList>
            <person name="Liu R."/>
        </authorList>
    </citation>
    <scope>NUCLEOTIDE SEQUENCE [LARGE SCALE GENOMIC DNA]</scope>
    <source>
        <strain evidence="7 8">A20-9</strain>
    </source>
</reference>
<dbReference type="SUPFAM" id="SSF52283">
    <property type="entry name" value="Formate/glycerate dehydrogenase catalytic domain-like"/>
    <property type="match status" value="1"/>
</dbReference>
<dbReference type="GO" id="GO:0042853">
    <property type="term" value="P:L-alanine catabolic process"/>
    <property type="evidence" value="ECO:0007669"/>
    <property type="project" value="InterPro"/>
</dbReference>
<evidence type="ECO:0000259" key="6">
    <source>
        <dbReference type="SMART" id="SM01003"/>
    </source>
</evidence>
<organism evidence="7 8">
    <name type="scientific">Croceimicrobium hydrocarbonivorans</name>
    <dbReference type="NCBI Taxonomy" id="2761580"/>
    <lineage>
        <taxon>Bacteria</taxon>
        <taxon>Pseudomonadati</taxon>
        <taxon>Bacteroidota</taxon>
        <taxon>Flavobacteriia</taxon>
        <taxon>Flavobacteriales</taxon>
        <taxon>Owenweeksiaceae</taxon>
        <taxon>Croceimicrobium</taxon>
    </lineage>
</organism>
<evidence type="ECO:0000313" key="7">
    <source>
        <dbReference type="EMBL" id="QNR25320.1"/>
    </source>
</evidence>
<dbReference type="Gene3D" id="3.40.50.720">
    <property type="entry name" value="NAD(P)-binding Rossmann-like Domain"/>
    <property type="match status" value="2"/>
</dbReference>
<dbReference type="Proteomes" id="UP000516305">
    <property type="component" value="Chromosome"/>
</dbReference>
<feature type="domain" description="Alanine dehydrogenase/pyridine nucleotide transhydrogenase NAD(H)-binding" evidence="5">
    <location>
        <begin position="178"/>
        <end position="327"/>
    </location>
</feature>
<dbReference type="InterPro" id="IPR007698">
    <property type="entry name" value="AlaDH/PNT_NAD(H)-bd"/>
</dbReference>
<dbReference type="InterPro" id="IPR008141">
    <property type="entry name" value="Ala_DH"/>
</dbReference>
<evidence type="ECO:0000256" key="2">
    <source>
        <dbReference type="ARBA" id="ARBA00012897"/>
    </source>
</evidence>
<dbReference type="SUPFAM" id="SSF51735">
    <property type="entry name" value="NAD(P)-binding Rossmann-fold domains"/>
    <property type="match status" value="1"/>
</dbReference>
<dbReference type="EC" id="1.4.1.1" evidence="2"/>
<dbReference type="EMBL" id="CP060139">
    <property type="protein sequence ID" value="QNR25320.1"/>
    <property type="molecule type" value="Genomic_DNA"/>
</dbReference>
<keyword evidence="3" id="KW-0560">Oxidoreductase</keyword>
<dbReference type="AlphaFoldDB" id="A0A7H0VHX2"/>
<dbReference type="SMART" id="SM01002">
    <property type="entry name" value="AlaDh_PNT_C"/>
    <property type="match status" value="1"/>
</dbReference>
<feature type="domain" description="Alanine dehydrogenase/pyridine nucleotide transhydrogenase N-terminal" evidence="6">
    <location>
        <begin position="33"/>
        <end position="166"/>
    </location>
</feature>
<dbReference type="Pfam" id="PF05222">
    <property type="entry name" value="AlaDh_PNT_N"/>
    <property type="match status" value="1"/>
</dbReference>
<dbReference type="PANTHER" id="PTHR42795">
    <property type="entry name" value="ALANINE DEHYDROGENASE"/>
    <property type="match status" value="1"/>
</dbReference>
<protein>
    <recommendedName>
        <fullName evidence="2">alanine dehydrogenase</fullName>
        <ecNumber evidence="2">1.4.1.1</ecNumber>
    </recommendedName>
</protein>
<dbReference type="RefSeq" id="WP_210759848.1">
    <property type="nucleotide sequence ID" value="NZ_CP060139.1"/>
</dbReference>
<accession>A0A7H0VHX2</accession>
<dbReference type="SMART" id="SM01003">
    <property type="entry name" value="AlaDh_PNT_N"/>
    <property type="match status" value="1"/>
</dbReference>
<dbReference type="GO" id="GO:0005886">
    <property type="term" value="C:plasma membrane"/>
    <property type="evidence" value="ECO:0007669"/>
    <property type="project" value="TreeGrafter"/>
</dbReference>
<evidence type="ECO:0000256" key="3">
    <source>
        <dbReference type="ARBA" id="ARBA00023002"/>
    </source>
</evidence>